<dbReference type="InterPro" id="IPR000266">
    <property type="entry name" value="Ribosomal_uS17"/>
</dbReference>
<dbReference type="AlphaFoldDB" id="A0A0F6PYH7"/>
<dbReference type="InterPro" id="IPR028333">
    <property type="entry name" value="Ribosomal_uS17_arc/euk"/>
</dbReference>
<dbReference type="GO" id="GO:1990904">
    <property type="term" value="C:ribonucleoprotein complex"/>
    <property type="evidence" value="ECO:0007669"/>
    <property type="project" value="UniProtKB-KW"/>
</dbReference>
<dbReference type="EMBL" id="KP869597">
    <property type="protein sequence ID" value="AKC94869.1"/>
    <property type="molecule type" value="Genomic_DNA"/>
</dbReference>
<dbReference type="NCBIfam" id="TIGR03630">
    <property type="entry name" value="uS17_arch"/>
    <property type="match status" value="1"/>
</dbReference>
<evidence type="ECO:0000256" key="5">
    <source>
        <dbReference type="ARBA" id="ARBA00023274"/>
    </source>
</evidence>
<evidence type="ECO:0000256" key="1">
    <source>
        <dbReference type="ARBA" id="ARBA00010254"/>
    </source>
</evidence>
<dbReference type="PANTHER" id="PTHR10744">
    <property type="entry name" value="40S RIBOSOMAL PROTEIN S11 FAMILY MEMBER"/>
    <property type="match status" value="1"/>
</dbReference>
<evidence type="ECO:0000256" key="3">
    <source>
        <dbReference type="ARBA" id="ARBA00022884"/>
    </source>
</evidence>
<dbReference type="HAMAP" id="MF_01345_A">
    <property type="entry name" value="Ribosomal_uS17_A"/>
    <property type="match status" value="1"/>
</dbReference>
<keyword evidence="3" id="KW-0694">RNA-binding</keyword>
<dbReference type="PANTHER" id="PTHR10744:SF9">
    <property type="entry name" value="40S RIBOSOMAL PROTEIN S11-RELATED"/>
    <property type="match status" value="1"/>
</dbReference>
<dbReference type="GO" id="GO:0019843">
    <property type="term" value="F:rRNA binding"/>
    <property type="evidence" value="ECO:0007669"/>
    <property type="project" value="UniProtKB-KW"/>
</dbReference>
<accession>A0A0F6PYH7</accession>
<comment type="similarity">
    <text evidence="1">Belongs to the universal ribosomal protein uS17 family.</text>
</comment>
<organism evidence="6">
    <name type="scientific">uncultured organism</name>
    <dbReference type="NCBI Taxonomy" id="155900"/>
    <lineage>
        <taxon>unclassified sequences</taxon>
        <taxon>environmental samples</taxon>
    </lineage>
</organism>
<evidence type="ECO:0000256" key="4">
    <source>
        <dbReference type="ARBA" id="ARBA00022980"/>
    </source>
</evidence>
<keyword evidence="4 6" id="KW-0689">Ribosomal protein</keyword>
<protein>
    <submittedName>
        <fullName evidence="6">Putative 30S ribosomal protein S17P</fullName>
    </submittedName>
</protein>
<dbReference type="CDD" id="cd00364">
    <property type="entry name" value="Ribosomal_uS17"/>
    <property type="match status" value="1"/>
</dbReference>
<evidence type="ECO:0000256" key="2">
    <source>
        <dbReference type="ARBA" id="ARBA00022730"/>
    </source>
</evidence>
<keyword evidence="2" id="KW-0699">rRNA-binding</keyword>
<dbReference type="Gene3D" id="2.40.50.1000">
    <property type="match status" value="1"/>
</dbReference>
<dbReference type="InterPro" id="IPR012340">
    <property type="entry name" value="NA-bd_OB-fold"/>
</dbReference>
<name>A0A0F6PYH7_9ZZZZ</name>
<dbReference type="Pfam" id="PF00366">
    <property type="entry name" value="Ribosomal_S17"/>
    <property type="match status" value="1"/>
</dbReference>
<dbReference type="GO" id="GO:0003735">
    <property type="term" value="F:structural constituent of ribosome"/>
    <property type="evidence" value="ECO:0007669"/>
    <property type="project" value="InterPro"/>
</dbReference>
<sequence length="112" mass="12653">MSKVRNIGIEANPPSKECDDSLCPWHGTLPVRGRIVEGKVESTKMNKTLVIRRDFLHLVKKYNRYEKRHGSLSARNPSCIDAKSGDVVKVMECRHIAKHVSFVVIEKLAIAN</sequence>
<proteinExistence type="inferred from homology"/>
<evidence type="ECO:0000313" key="6">
    <source>
        <dbReference type="EMBL" id="AKC94869.1"/>
    </source>
</evidence>
<keyword evidence="5" id="KW-0687">Ribonucleoprotein</keyword>
<dbReference type="NCBIfam" id="NF006345">
    <property type="entry name" value="PRK08572.1"/>
    <property type="match status" value="1"/>
</dbReference>
<reference evidence="6" key="1">
    <citation type="journal article" date="2015" name="Nature">
        <title>Complex archaea that bridge the gap between prokaryotes and eukaryotes.</title>
        <authorList>
            <person name="Spang A."/>
            <person name="Saw J.H."/>
            <person name="Jorgensen S.L."/>
            <person name="Zaremba-Niedzwiedzka K."/>
            <person name="Martijn J."/>
            <person name="Lind A.E."/>
            <person name="van Eijk R."/>
            <person name="Schleper C."/>
            <person name="Guy L."/>
            <person name="Ettema T.J."/>
        </authorList>
    </citation>
    <scope>NUCLEOTIDE SEQUENCE</scope>
</reference>
<dbReference type="InterPro" id="IPR019978">
    <property type="entry name" value="Ribosomal_uS17_archaeal"/>
</dbReference>
<dbReference type="SUPFAM" id="SSF50249">
    <property type="entry name" value="Nucleic acid-binding proteins"/>
    <property type="match status" value="1"/>
</dbReference>